<accession>A0ABM3RBB6</accession>
<evidence type="ECO:0000313" key="2">
    <source>
        <dbReference type="RefSeq" id="XP_056692897.1"/>
    </source>
</evidence>
<dbReference type="RefSeq" id="XP_056692897.1">
    <property type="nucleotide sequence ID" value="XM_056836919.1"/>
</dbReference>
<reference evidence="1" key="1">
    <citation type="journal article" date="2021" name="Nat. Commun.">
        <title>Genomic analyses provide insights into spinach domestication and the genetic basis of agronomic traits.</title>
        <authorList>
            <person name="Cai X."/>
            <person name="Sun X."/>
            <person name="Xu C."/>
            <person name="Sun H."/>
            <person name="Wang X."/>
            <person name="Ge C."/>
            <person name="Zhang Z."/>
            <person name="Wang Q."/>
            <person name="Fei Z."/>
            <person name="Jiao C."/>
            <person name="Wang Q."/>
        </authorList>
    </citation>
    <scope>NUCLEOTIDE SEQUENCE [LARGE SCALE GENOMIC DNA]</scope>
    <source>
        <strain evidence="1">cv. Varoflay</strain>
    </source>
</reference>
<keyword evidence="1" id="KW-1185">Reference proteome</keyword>
<sequence>MARRFSQYLTTTLSSSSVASTTLLKLLPSSLCSPFLSHPRNHLSTKARLIEIDLESSDGGEIEVIGLKKLEDAIHGIFVRRLAPDWLPLRPGSSYWVPPKRSSDNIIEIVERLTNPLTEEECLSLSSTRGWPSSSFFFEGSIRHSTPVQVEVQVHDSSNLGKPSVSEDEE</sequence>
<dbReference type="PANTHER" id="PTHR33972">
    <property type="entry name" value="EXPRESSED PROTEIN"/>
    <property type="match status" value="1"/>
</dbReference>
<evidence type="ECO:0000313" key="1">
    <source>
        <dbReference type="Proteomes" id="UP000813463"/>
    </source>
</evidence>
<dbReference type="RefSeq" id="XP_056692898.1">
    <property type="nucleotide sequence ID" value="XM_056836920.1"/>
</dbReference>
<proteinExistence type="predicted"/>
<dbReference type="GeneID" id="130467904"/>
<name>A0ABM3RBB6_SPIOL</name>
<protein>
    <submittedName>
        <fullName evidence="2 3">Uncharacterized protein</fullName>
    </submittedName>
</protein>
<dbReference type="PANTHER" id="PTHR33972:SF2">
    <property type="entry name" value="OS04G0606700 PROTEIN"/>
    <property type="match status" value="1"/>
</dbReference>
<dbReference type="Proteomes" id="UP000813463">
    <property type="component" value="Chromosome 2"/>
</dbReference>
<gene>
    <name evidence="2 3" type="primary">LOC130467904</name>
</gene>
<evidence type="ECO:0000313" key="3">
    <source>
        <dbReference type="RefSeq" id="XP_056692898.1"/>
    </source>
</evidence>
<organism evidence="1 2">
    <name type="scientific">Spinacia oleracea</name>
    <name type="common">Spinach</name>
    <dbReference type="NCBI Taxonomy" id="3562"/>
    <lineage>
        <taxon>Eukaryota</taxon>
        <taxon>Viridiplantae</taxon>
        <taxon>Streptophyta</taxon>
        <taxon>Embryophyta</taxon>
        <taxon>Tracheophyta</taxon>
        <taxon>Spermatophyta</taxon>
        <taxon>Magnoliopsida</taxon>
        <taxon>eudicotyledons</taxon>
        <taxon>Gunneridae</taxon>
        <taxon>Pentapetalae</taxon>
        <taxon>Caryophyllales</taxon>
        <taxon>Chenopodiaceae</taxon>
        <taxon>Chenopodioideae</taxon>
        <taxon>Anserineae</taxon>
        <taxon>Spinacia</taxon>
    </lineage>
</organism>
<reference evidence="2 3" key="2">
    <citation type="submission" date="2025-05" db="UniProtKB">
        <authorList>
            <consortium name="RefSeq"/>
        </authorList>
    </citation>
    <scope>IDENTIFICATION</scope>
    <source>
        <tissue evidence="2 3">Leaf</tissue>
    </source>
</reference>